<name>A0A6J4PUK2_9ACTN</name>
<evidence type="ECO:0000313" key="2">
    <source>
        <dbReference type="EMBL" id="CAA9424965.1"/>
    </source>
</evidence>
<feature type="compositionally biased region" description="Low complexity" evidence="1">
    <location>
        <begin position="45"/>
        <end position="55"/>
    </location>
</feature>
<reference evidence="2" key="1">
    <citation type="submission" date="2020-02" db="EMBL/GenBank/DDBJ databases">
        <authorList>
            <person name="Meier V. D."/>
        </authorList>
    </citation>
    <scope>NUCLEOTIDE SEQUENCE</scope>
    <source>
        <strain evidence="2">AVDCRST_MAG01</strain>
    </source>
</reference>
<dbReference type="EMBL" id="CADCUW010000343">
    <property type="protein sequence ID" value="CAA9424965.1"/>
    <property type="molecule type" value="Genomic_DNA"/>
</dbReference>
<proteinExistence type="predicted"/>
<feature type="non-terminal residue" evidence="2">
    <location>
        <position position="1"/>
    </location>
</feature>
<evidence type="ECO:0000256" key="1">
    <source>
        <dbReference type="SAM" id="MobiDB-lite"/>
    </source>
</evidence>
<feature type="region of interest" description="Disordered" evidence="1">
    <location>
        <begin position="1"/>
        <end position="61"/>
    </location>
</feature>
<protein>
    <submittedName>
        <fullName evidence="2">Uncharacterized protein</fullName>
    </submittedName>
</protein>
<feature type="non-terminal residue" evidence="2">
    <location>
        <position position="61"/>
    </location>
</feature>
<dbReference type="AlphaFoldDB" id="A0A6J4PUK2"/>
<sequence length="61" mass="6795">VAIRDPHHRGGRQEGCGQGLQARRRMPAQRPLRLPPGRGRRAAGRPRGQPLGRQRMAGLRI</sequence>
<feature type="compositionally biased region" description="Low complexity" evidence="1">
    <location>
        <begin position="28"/>
        <end position="37"/>
    </location>
</feature>
<gene>
    <name evidence="2" type="ORF">AVDCRST_MAG01-01-2524</name>
</gene>
<accession>A0A6J4PUK2</accession>
<feature type="compositionally biased region" description="Basic residues" evidence="1">
    <location>
        <begin position="1"/>
        <end position="10"/>
    </location>
</feature>
<organism evidence="2">
    <name type="scientific">uncultured Rubrobacteraceae bacterium</name>
    <dbReference type="NCBI Taxonomy" id="349277"/>
    <lineage>
        <taxon>Bacteria</taxon>
        <taxon>Bacillati</taxon>
        <taxon>Actinomycetota</taxon>
        <taxon>Rubrobacteria</taxon>
        <taxon>Rubrobacterales</taxon>
        <taxon>Rubrobacteraceae</taxon>
        <taxon>environmental samples</taxon>
    </lineage>
</organism>